<feature type="binding site" evidence="6">
    <location>
        <position position="87"/>
    </location>
    <ligand>
        <name>S-adenosyl-L-methionine</name>
        <dbReference type="ChEBI" id="CHEBI:59789"/>
    </ligand>
</feature>
<evidence type="ECO:0000313" key="7">
    <source>
        <dbReference type="EMBL" id="HEB95153.1"/>
    </source>
</evidence>
<dbReference type="HAMAP" id="MF_00074">
    <property type="entry name" value="16SrRNA_methyltr_G"/>
    <property type="match status" value="1"/>
</dbReference>
<feature type="binding site" evidence="6">
    <location>
        <position position="82"/>
    </location>
    <ligand>
        <name>S-adenosyl-L-methionine</name>
        <dbReference type="ChEBI" id="CHEBI:59789"/>
    </ligand>
</feature>
<keyword evidence="2 6" id="KW-0698">rRNA processing</keyword>
<comment type="caution">
    <text evidence="7">The sequence shown here is derived from an EMBL/GenBank/DDBJ whole genome shotgun (WGS) entry which is preliminary data.</text>
</comment>
<dbReference type="AlphaFoldDB" id="A0A831RIC8"/>
<comment type="caution">
    <text evidence="6">Lacks conserved residue(s) required for the propagation of feature annotation.</text>
</comment>
<dbReference type="PANTHER" id="PTHR31760">
    <property type="entry name" value="S-ADENOSYL-L-METHIONINE-DEPENDENT METHYLTRANSFERASES SUPERFAMILY PROTEIN"/>
    <property type="match status" value="1"/>
</dbReference>
<dbReference type="PIRSF" id="PIRSF003078">
    <property type="entry name" value="GidB"/>
    <property type="match status" value="1"/>
</dbReference>
<proteinExistence type="inferred from homology"/>
<evidence type="ECO:0000256" key="2">
    <source>
        <dbReference type="ARBA" id="ARBA00022552"/>
    </source>
</evidence>
<dbReference type="Pfam" id="PF02527">
    <property type="entry name" value="GidB"/>
    <property type="match status" value="1"/>
</dbReference>
<evidence type="ECO:0000256" key="1">
    <source>
        <dbReference type="ARBA" id="ARBA00022490"/>
    </source>
</evidence>
<sequence length="214" mass="23261">MAAADHHPAWAGQLASGLAAMGLGLEPPQRDVLLDYLALLRKWNRAYNLTAVRDPLEMVPRQLLDSLSIRHLLQGERLLDVGTGPGLPGIPLAIAEPERRFVLLDANGKKTRFVQQAIFELGLANAATVQGRVETFRPEAPFDTIVSRAFAPLPRMVALTGQLLAAGGLLLAMKGVLPAAEMAQLRRQGFRVESERLQVPGSDGERHAILCRRA</sequence>
<comment type="subcellular location">
    <subcellularLocation>
        <location evidence="6">Cytoplasm</location>
    </subcellularLocation>
</comment>
<keyword evidence="4 6" id="KW-0808">Transferase</keyword>
<evidence type="ECO:0000256" key="6">
    <source>
        <dbReference type="HAMAP-Rule" id="MF_00074"/>
    </source>
</evidence>
<keyword evidence="3 6" id="KW-0489">Methyltransferase</keyword>
<dbReference type="GO" id="GO:0005829">
    <property type="term" value="C:cytosol"/>
    <property type="evidence" value="ECO:0007669"/>
    <property type="project" value="TreeGrafter"/>
</dbReference>
<dbReference type="Proteomes" id="UP000886251">
    <property type="component" value="Unassembled WGS sequence"/>
</dbReference>
<dbReference type="Gene3D" id="3.40.50.150">
    <property type="entry name" value="Vaccinia Virus protein VP39"/>
    <property type="match status" value="1"/>
</dbReference>
<gene>
    <name evidence="6 7" type="primary">rsmG</name>
    <name evidence="7" type="ORF">ENI96_01820</name>
</gene>
<dbReference type="InterPro" id="IPR003682">
    <property type="entry name" value="rRNA_ssu_MeTfrase_G"/>
</dbReference>
<dbReference type="NCBIfam" id="TIGR00138">
    <property type="entry name" value="rsmG_gidB"/>
    <property type="match status" value="1"/>
</dbReference>
<comment type="function">
    <text evidence="6">Specifically methylates the N7 position of guanine in position 527 of 16S rRNA.</text>
</comment>
<dbReference type="SUPFAM" id="SSF53335">
    <property type="entry name" value="S-adenosyl-L-methionine-dependent methyltransferases"/>
    <property type="match status" value="1"/>
</dbReference>
<accession>A0A831RIC8</accession>
<evidence type="ECO:0000256" key="3">
    <source>
        <dbReference type="ARBA" id="ARBA00022603"/>
    </source>
</evidence>
<comment type="catalytic activity">
    <reaction evidence="6">
        <text>guanosine(527) in 16S rRNA + S-adenosyl-L-methionine = N(7)-methylguanosine(527) in 16S rRNA + S-adenosyl-L-homocysteine</text>
        <dbReference type="Rhea" id="RHEA:42732"/>
        <dbReference type="Rhea" id="RHEA-COMP:10209"/>
        <dbReference type="Rhea" id="RHEA-COMP:10210"/>
        <dbReference type="ChEBI" id="CHEBI:57856"/>
        <dbReference type="ChEBI" id="CHEBI:59789"/>
        <dbReference type="ChEBI" id="CHEBI:74269"/>
        <dbReference type="ChEBI" id="CHEBI:74480"/>
        <dbReference type="EC" id="2.1.1.170"/>
    </reaction>
</comment>
<dbReference type="CDD" id="cd02440">
    <property type="entry name" value="AdoMet_MTases"/>
    <property type="match status" value="1"/>
</dbReference>
<keyword evidence="5 6" id="KW-0949">S-adenosyl-L-methionine</keyword>
<comment type="similarity">
    <text evidence="6">Belongs to the methyltransferase superfamily. RNA methyltransferase RsmG family.</text>
</comment>
<feature type="binding site" evidence="6">
    <location>
        <begin position="133"/>
        <end position="134"/>
    </location>
    <ligand>
        <name>S-adenosyl-L-methionine</name>
        <dbReference type="ChEBI" id="CHEBI:59789"/>
    </ligand>
</feature>
<name>A0A831RIC8_9GAMM</name>
<keyword evidence="1 6" id="KW-0963">Cytoplasm</keyword>
<dbReference type="PANTHER" id="PTHR31760:SF0">
    <property type="entry name" value="S-ADENOSYL-L-METHIONINE-DEPENDENT METHYLTRANSFERASES SUPERFAMILY PROTEIN"/>
    <property type="match status" value="1"/>
</dbReference>
<evidence type="ECO:0000256" key="5">
    <source>
        <dbReference type="ARBA" id="ARBA00022691"/>
    </source>
</evidence>
<dbReference type="EMBL" id="DRKP01000021">
    <property type="protein sequence ID" value="HEB95153.1"/>
    <property type="molecule type" value="Genomic_DNA"/>
</dbReference>
<evidence type="ECO:0000256" key="4">
    <source>
        <dbReference type="ARBA" id="ARBA00022679"/>
    </source>
</evidence>
<dbReference type="InterPro" id="IPR029063">
    <property type="entry name" value="SAM-dependent_MTases_sf"/>
</dbReference>
<organism evidence="7">
    <name type="scientific">Sedimenticola thiotaurini</name>
    <dbReference type="NCBI Taxonomy" id="1543721"/>
    <lineage>
        <taxon>Bacteria</taxon>
        <taxon>Pseudomonadati</taxon>
        <taxon>Pseudomonadota</taxon>
        <taxon>Gammaproteobacteria</taxon>
        <taxon>Chromatiales</taxon>
        <taxon>Sedimenticolaceae</taxon>
        <taxon>Sedimenticola</taxon>
    </lineage>
</organism>
<dbReference type="EC" id="2.1.1.170" evidence="6"/>
<feature type="binding site" evidence="6">
    <location>
        <position position="148"/>
    </location>
    <ligand>
        <name>S-adenosyl-L-methionine</name>
        <dbReference type="ChEBI" id="CHEBI:59789"/>
    </ligand>
</feature>
<protein>
    <recommendedName>
        <fullName evidence="6">Ribosomal RNA small subunit methyltransferase G</fullName>
        <ecNumber evidence="6">2.1.1.170</ecNumber>
    </recommendedName>
    <alternativeName>
        <fullName evidence="6">16S rRNA 7-methylguanosine methyltransferase</fullName>
        <shortName evidence="6">16S rRNA m7G methyltransferase</shortName>
    </alternativeName>
</protein>
<reference evidence="7" key="1">
    <citation type="journal article" date="2020" name="mSystems">
        <title>Genome- and Community-Level Interaction Insights into Carbon Utilization and Element Cycling Functions of Hydrothermarchaeota in Hydrothermal Sediment.</title>
        <authorList>
            <person name="Zhou Z."/>
            <person name="Liu Y."/>
            <person name="Xu W."/>
            <person name="Pan J."/>
            <person name="Luo Z.H."/>
            <person name="Li M."/>
        </authorList>
    </citation>
    <scope>NUCLEOTIDE SEQUENCE [LARGE SCALE GENOMIC DNA]</scope>
    <source>
        <strain evidence="7">HyVt-443</strain>
    </source>
</reference>
<dbReference type="GO" id="GO:0070043">
    <property type="term" value="F:rRNA (guanine-N7-)-methyltransferase activity"/>
    <property type="evidence" value="ECO:0007669"/>
    <property type="project" value="UniProtKB-UniRule"/>
</dbReference>